<name>A0A1S2YHL0_CICAR</name>
<reference evidence="2" key="1">
    <citation type="journal article" date="2013" name="Nat. Biotechnol.">
        <title>Draft genome sequence of chickpea (Cicer arietinum) provides a resource for trait improvement.</title>
        <authorList>
            <person name="Varshney R.K."/>
            <person name="Song C."/>
            <person name="Saxena R.K."/>
            <person name="Azam S."/>
            <person name="Yu S."/>
            <person name="Sharpe A.G."/>
            <person name="Cannon S."/>
            <person name="Baek J."/>
            <person name="Rosen B.D."/>
            <person name="Tar'an B."/>
            <person name="Millan T."/>
            <person name="Zhang X."/>
            <person name="Ramsay L.D."/>
            <person name="Iwata A."/>
            <person name="Wang Y."/>
            <person name="Nelson W."/>
            <person name="Farmer A.D."/>
            <person name="Gaur P.M."/>
            <person name="Soderlund C."/>
            <person name="Penmetsa R.V."/>
            <person name="Xu C."/>
            <person name="Bharti A.K."/>
            <person name="He W."/>
            <person name="Winter P."/>
            <person name="Zhao S."/>
            <person name="Hane J.K."/>
            <person name="Carrasquilla-Garcia N."/>
            <person name="Condie J.A."/>
            <person name="Upadhyaya H.D."/>
            <person name="Luo M.C."/>
            <person name="Thudi M."/>
            <person name="Gowda C.L."/>
            <person name="Singh N.P."/>
            <person name="Lichtenzveig J."/>
            <person name="Gali K.K."/>
            <person name="Rubio J."/>
            <person name="Nadarajan N."/>
            <person name="Dolezel J."/>
            <person name="Bansal K.C."/>
            <person name="Xu X."/>
            <person name="Edwards D."/>
            <person name="Zhang G."/>
            <person name="Kahl G."/>
            <person name="Gil J."/>
            <person name="Singh K.B."/>
            <person name="Datta S.K."/>
            <person name="Jackson S.A."/>
            <person name="Wang J."/>
            <person name="Cook D.R."/>
        </authorList>
    </citation>
    <scope>NUCLEOTIDE SEQUENCE [LARGE SCALE GENOMIC DNA]</scope>
    <source>
        <strain evidence="2">cv. CDC Frontier</strain>
    </source>
</reference>
<evidence type="ECO:0000313" key="3">
    <source>
        <dbReference type="RefSeq" id="XP_004504914.1"/>
    </source>
</evidence>
<dbReference type="PANTHER" id="PTHR31672:SF13">
    <property type="entry name" value="F-BOX PROTEIN CPR30-LIKE"/>
    <property type="match status" value="1"/>
</dbReference>
<dbReference type="PANTHER" id="PTHR31672">
    <property type="entry name" value="BNACNNG10540D PROTEIN"/>
    <property type="match status" value="1"/>
</dbReference>
<dbReference type="PaxDb" id="3827-XP_004504914.1"/>
<evidence type="ECO:0000259" key="1">
    <source>
        <dbReference type="Pfam" id="PF07734"/>
    </source>
</evidence>
<dbReference type="GeneID" id="101507314"/>
<evidence type="ECO:0000313" key="2">
    <source>
        <dbReference type="Proteomes" id="UP000087171"/>
    </source>
</evidence>
<dbReference type="STRING" id="3827.A0A1S2YHL0"/>
<dbReference type="Pfam" id="PF07734">
    <property type="entry name" value="FBA_1"/>
    <property type="match status" value="1"/>
</dbReference>
<dbReference type="InterPro" id="IPR006527">
    <property type="entry name" value="F-box-assoc_dom_typ1"/>
</dbReference>
<dbReference type="RefSeq" id="XP_004504914.1">
    <property type="nucleotide sequence ID" value="XM_004504857.1"/>
</dbReference>
<proteinExistence type="predicted"/>
<dbReference type="AlphaFoldDB" id="A0A1S2YHL0"/>
<dbReference type="Proteomes" id="UP000087171">
    <property type="component" value="Chromosome Ca6"/>
</dbReference>
<dbReference type="KEGG" id="cam:101507314"/>
<gene>
    <name evidence="3" type="primary">LOC101507314</name>
</gene>
<accession>A0A1S2YHL0</accession>
<protein>
    <submittedName>
        <fullName evidence="3">F-box protein At4g22390-like</fullName>
    </submittedName>
</protein>
<keyword evidence="2" id="KW-1185">Reference proteome</keyword>
<sequence>MDGTCSGFALPAGIDIQNCNTSFYQSHSPSLLEIHTRSLKMDDSEAVIATNKKDSNYIHEDIITQYFKNIYRNNLVSNNHYDYDATYIVLYRGHNFNYHCEFYFLSGERHENKVKLDWPPPFKDDDTNIFILGSVSINGILCLTKSHIRNRFVLWNPTTNEFKSIQPILFEDLSYYQINHFSGFGYDHGTNDYKMTNFVRCLNIEDEDRSYKTYWEIYSLRSNCWRKLDVYLPNYYFMPKQDMSVYMDGVYHWWIIPHVSTLNECLLSFDFSKEKVFITSRPSYFDACLHKFQERHLTILNGSIAFISTYIGAAQFCISILGEVSVKESWTKLCVVESLHSLQYPIGVGKSNIVFFCWEK</sequence>
<dbReference type="InterPro" id="IPR017451">
    <property type="entry name" value="F-box-assoc_interact_dom"/>
</dbReference>
<dbReference type="OrthoDB" id="1555129at2759"/>
<organism evidence="2 3">
    <name type="scientific">Cicer arietinum</name>
    <name type="common">Chickpea</name>
    <name type="synonym">Garbanzo</name>
    <dbReference type="NCBI Taxonomy" id="3827"/>
    <lineage>
        <taxon>Eukaryota</taxon>
        <taxon>Viridiplantae</taxon>
        <taxon>Streptophyta</taxon>
        <taxon>Embryophyta</taxon>
        <taxon>Tracheophyta</taxon>
        <taxon>Spermatophyta</taxon>
        <taxon>Magnoliopsida</taxon>
        <taxon>eudicotyledons</taxon>
        <taxon>Gunneridae</taxon>
        <taxon>Pentapetalae</taxon>
        <taxon>rosids</taxon>
        <taxon>fabids</taxon>
        <taxon>Fabales</taxon>
        <taxon>Fabaceae</taxon>
        <taxon>Papilionoideae</taxon>
        <taxon>50 kb inversion clade</taxon>
        <taxon>NPAAA clade</taxon>
        <taxon>Hologalegina</taxon>
        <taxon>IRL clade</taxon>
        <taxon>Cicereae</taxon>
        <taxon>Cicer</taxon>
    </lineage>
</organism>
<feature type="domain" description="F-box associated beta-propeller type 1" evidence="1">
    <location>
        <begin position="113"/>
        <end position="335"/>
    </location>
</feature>
<dbReference type="InterPro" id="IPR050796">
    <property type="entry name" value="SCF_F-box_component"/>
</dbReference>
<reference evidence="3" key="2">
    <citation type="submission" date="2025-08" db="UniProtKB">
        <authorList>
            <consortium name="RefSeq"/>
        </authorList>
    </citation>
    <scope>IDENTIFICATION</scope>
    <source>
        <tissue evidence="3">Etiolated seedlings</tissue>
    </source>
</reference>
<dbReference type="NCBIfam" id="TIGR01640">
    <property type="entry name" value="F_box_assoc_1"/>
    <property type="match status" value="1"/>
</dbReference>